<proteinExistence type="predicted"/>
<sequence>MNWNRRYFLPSKEKAFSFFVLFGEFENGASISASKYNFTEVPDNTDIAKYHDGASPEYRDGFRSGYLWNEICRMDSKLAKAIKKASSCMVIRTEIKDQETLDYLRNIVGLVTYFLDNGGVCVYEPQRFKWWSPTEWRESVFFPKEAKPFQHTTILVSSQENGKKWYRTRGLRLFARPDISVHDVSEEHARAVHEMINRFIEFQALGGVIENGKKIKIEGLPESMWCEVKGNEEDPDFNNKHVEVHWA</sequence>
<comment type="caution">
    <text evidence="1">The sequence shown here is derived from an EMBL/GenBank/DDBJ whole genome shotgun (WGS) entry which is preliminary data.</text>
</comment>
<evidence type="ECO:0008006" key="3">
    <source>
        <dbReference type="Google" id="ProtNLM"/>
    </source>
</evidence>
<organism evidence="1 2">
    <name type="scientific">Desulfobotulus pelophilus</name>
    <dbReference type="NCBI Taxonomy" id="2823377"/>
    <lineage>
        <taxon>Bacteria</taxon>
        <taxon>Pseudomonadati</taxon>
        <taxon>Thermodesulfobacteriota</taxon>
        <taxon>Desulfobacteria</taxon>
        <taxon>Desulfobacterales</taxon>
        <taxon>Desulfobacteraceae</taxon>
        <taxon>Desulfobotulus</taxon>
    </lineage>
</organism>
<evidence type="ECO:0000313" key="1">
    <source>
        <dbReference type="EMBL" id="MCW7753488.1"/>
    </source>
</evidence>
<evidence type="ECO:0000313" key="2">
    <source>
        <dbReference type="Proteomes" id="UP001209681"/>
    </source>
</evidence>
<name>A0ABT3N7Q6_9BACT</name>
<dbReference type="RefSeq" id="WP_265424359.1">
    <property type="nucleotide sequence ID" value="NZ_JAPFPW010000005.1"/>
</dbReference>
<reference evidence="1 2" key="1">
    <citation type="submission" date="2022-11" db="EMBL/GenBank/DDBJ databases">
        <title>Desulfobotulus tamanensis H1 sp. nov. - anaerobic, alkaliphilic, sulphate reducing bacterium isolated from terrestrial mud volcano.</title>
        <authorList>
            <person name="Frolova A."/>
            <person name="Merkel A.Y."/>
            <person name="Slobodkin A.I."/>
        </authorList>
    </citation>
    <scope>NUCLEOTIDE SEQUENCE [LARGE SCALE GENOMIC DNA]</scope>
    <source>
        <strain evidence="1 2">H1</strain>
    </source>
</reference>
<protein>
    <recommendedName>
        <fullName evidence="3">DUF4261 domain-containing protein</fullName>
    </recommendedName>
</protein>
<accession>A0ABT3N7Q6</accession>
<keyword evidence="2" id="KW-1185">Reference proteome</keyword>
<dbReference type="Proteomes" id="UP001209681">
    <property type="component" value="Unassembled WGS sequence"/>
</dbReference>
<gene>
    <name evidence="1" type="ORF">OOT00_05740</name>
</gene>
<dbReference type="EMBL" id="JAPFPW010000005">
    <property type="protein sequence ID" value="MCW7753488.1"/>
    <property type="molecule type" value="Genomic_DNA"/>
</dbReference>